<feature type="binding site" evidence="5">
    <location>
        <position position="107"/>
    </location>
    <ligand>
        <name>substrate</name>
    </ligand>
</feature>
<evidence type="ECO:0000256" key="5">
    <source>
        <dbReference type="PIRSR" id="PIRSR000097-2"/>
    </source>
</evidence>
<evidence type="ECO:0000256" key="6">
    <source>
        <dbReference type="PIRSR" id="PIRSR000097-3"/>
    </source>
</evidence>
<accession>A0A6N7W804</accession>
<dbReference type="Proteomes" id="UP000470875">
    <property type="component" value="Unassembled WGS sequence"/>
</dbReference>
<comment type="caution">
    <text evidence="8">The sequence shown here is derived from an EMBL/GenBank/DDBJ whole genome shotgun (WGS) entry which is preliminary data.</text>
</comment>
<dbReference type="CDD" id="cd19071">
    <property type="entry name" value="AKR_AKR1-5-like"/>
    <property type="match status" value="1"/>
</dbReference>
<evidence type="ECO:0000256" key="2">
    <source>
        <dbReference type="ARBA" id="ARBA00022857"/>
    </source>
</evidence>
<dbReference type="InterPro" id="IPR023210">
    <property type="entry name" value="NADP_OxRdtase_dom"/>
</dbReference>
<dbReference type="InterPro" id="IPR020471">
    <property type="entry name" value="AKR"/>
</dbReference>
<feature type="active site" description="Proton donor" evidence="4">
    <location>
        <position position="49"/>
    </location>
</feature>
<dbReference type="Gene3D" id="3.20.20.100">
    <property type="entry name" value="NADP-dependent oxidoreductase domain"/>
    <property type="match status" value="1"/>
</dbReference>
<dbReference type="RefSeq" id="WP_154544461.1">
    <property type="nucleotide sequence ID" value="NZ_VULO01000006.1"/>
</dbReference>
<dbReference type="PIRSF" id="PIRSF000097">
    <property type="entry name" value="AKR"/>
    <property type="match status" value="1"/>
</dbReference>
<evidence type="ECO:0000256" key="4">
    <source>
        <dbReference type="PIRSR" id="PIRSR000097-1"/>
    </source>
</evidence>
<organism evidence="8 9">
    <name type="scientific">Scrofimicrobium canadense</name>
    <dbReference type="NCBI Taxonomy" id="2652290"/>
    <lineage>
        <taxon>Bacteria</taxon>
        <taxon>Bacillati</taxon>
        <taxon>Actinomycetota</taxon>
        <taxon>Actinomycetes</taxon>
        <taxon>Actinomycetales</taxon>
        <taxon>Actinomycetaceae</taxon>
        <taxon>Scrofimicrobium</taxon>
    </lineage>
</organism>
<dbReference type="GO" id="GO:0016616">
    <property type="term" value="F:oxidoreductase activity, acting on the CH-OH group of donors, NAD or NADP as acceptor"/>
    <property type="evidence" value="ECO:0007669"/>
    <property type="project" value="UniProtKB-ARBA"/>
</dbReference>
<dbReference type="FunFam" id="3.20.20.100:FF:000015">
    <property type="entry name" value="Oxidoreductase, aldo/keto reductase family"/>
    <property type="match status" value="1"/>
</dbReference>
<evidence type="ECO:0000256" key="1">
    <source>
        <dbReference type="ARBA" id="ARBA00007905"/>
    </source>
</evidence>
<dbReference type="Pfam" id="PF00248">
    <property type="entry name" value="Aldo_ket_red"/>
    <property type="match status" value="1"/>
</dbReference>
<dbReference type="EMBL" id="VULO01000006">
    <property type="protein sequence ID" value="MSS84268.1"/>
    <property type="molecule type" value="Genomic_DNA"/>
</dbReference>
<comment type="similarity">
    <text evidence="1">Belongs to the aldo/keto reductase family.</text>
</comment>
<feature type="domain" description="NADP-dependent oxidoreductase" evidence="7">
    <location>
        <begin position="18"/>
        <end position="260"/>
    </location>
</feature>
<dbReference type="PROSITE" id="PS00798">
    <property type="entry name" value="ALDOKETO_REDUCTASE_1"/>
    <property type="match status" value="1"/>
</dbReference>
<evidence type="ECO:0000259" key="7">
    <source>
        <dbReference type="Pfam" id="PF00248"/>
    </source>
</evidence>
<dbReference type="PANTHER" id="PTHR43827:SF3">
    <property type="entry name" value="NADP-DEPENDENT OXIDOREDUCTASE DOMAIN-CONTAINING PROTEIN"/>
    <property type="match status" value="1"/>
</dbReference>
<name>A0A6N7W804_9ACTO</name>
<dbReference type="SUPFAM" id="SSF51430">
    <property type="entry name" value="NAD(P)-linked oxidoreductase"/>
    <property type="match status" value="1"/>
</dbReference>
<dbReference type="InterPro" id="IPR036812">
    <property type="entry name" value="NAD(P)_OxRdtase_dom_sf"/>
</dbReference>
<gene>
    <name evidence="8" type="ORF">FYJ24_05695</name>
</gene>
<dbReference type="PRINTS" id="PR00069">
    <property type="entry name" value="ALDKETRDTASE"/>
</dbReference>
<evidence type="ECO:0000256" key="3">
    <source>
        <dbReference type="ARBA" id="ARBA00023002"/>
    </source>
</evidence>
<dbReference type="PANTHER" id="PTHR43827">
    <property type="entry name" value="2,5-DIKETO-D-GLUCONIC ACID REDUCTASE"/>
    <property type="match status" value="1"/>
</dbReference>
<feature type="site" description="Lowers pKa of active site Tyr" evidence="6">
    <location>
        <position position="74"/>
    </location>
</feature>
<dbReference type="AlphaFoldDB" id="A0A6N7W804"/>
<keyword evidence="2" id="KW-0521">NADP</keyword>
<sequence>MEIPTTPLSNGVQVPVLGFGTYKVTENVEPIVSSAIEVGYRHIDTAQMYGNEAQVGAAWESSGLPRESFFLTSKLDNPHHNPDDARRAFDKTLRDLRTDRVDLFLIHWPLPDLHPGGYHDLWRVLEDFYEQGTARAIGTSNFFQPHLEMLLRDASVTPHVNQIESHPYLPCQSLHEFDSSHDIVTEAWSPLARGKVITDPLLTQIGQAHGKSAAQVAIRWGLQRGDILFPKASNTERQMQNIDVFDFVLSEREMKLIATLDRGDDGRVGSHPDQKR</sequence>
<evidence type="ECO:0000313" key="8">
    <source>
        <dbReference type="EMBL" id="MSS84268.1"/>
    </source>
</evidence>
<protein>
    <submittedName>
        <fullName evidence="8">Aldo/keto reductase</fullName>
    </submittedName>
</protein>
<keyword evidence="3" id="KW-0560">Oxidoreductase</keyword>
<reference evidence="8 9" key="1">
    <citation type="submission" date="2019-08" db="EMBL/GenBank/DDBJ databases">
        <title>In-depth cultivation of the pig gut microbiome towards novel bacterial diversity and tailored functional studies.</title>
        <authorList>
            <person name="Wylensek D."/>
            <person name="Hitch T.C.A."/>
            <person name="Clavel T."/>
        </authorList>
    </citation>
    <scope>NUCLEOTIDE SEQUENCE [LARGE SCALE GENOMIC DNA]</scope>
    <source>
        <strain evidence="8 9">WB03_NA08</strain>
    </source>
</reference>
<keyword evidence="9" id="KW-1185">Reference proteome</keyword>
<evidence type="ECO:0000313" key="9">
    <source>
        <dbReference type="Proteomes" id="UP000470875"/>
    </source>
</evidence>
<dbReference type="InterPro" id="IPR018170">
    <property type="entry name" value="Aldo/ket_reductase_CS"/>
</dbReference>
<proteinExistence type="inferred from homology"/>